<feature type="region of interest" description="Disordered" evidence="1">
    <location>
        <begin position="150"/>
        <end position="180"/>
    </location>
</feature>
<gene>
    <name evidence="3" type="ORF">IV203_007121</name>
</gene>
<dbReference type="Proteomes" id="UP000693970">
    <property type="component" value="Unassembled WGS sequence"/>
</dbReference>
<sequence length="180" mass="19784">MNAFIVLTFVLLGICNFVEAFCFRRISTTLPASRLSTSIEEKDQDDPFLQKIQSDPTKASLYRTSTRHQWLETVGIAVATAGALSLQPAWALKPRNEALCGTGLVTNFLEYRCTDLGDISDEGQKTSFSNTDDAGTADSLLSKLNLGVEDNSNVDTLGDSMTKENEKSTWKDTTSTNRED</sequence>
<keyword evidence="2" id="KW-0732">Signal</keyword>
<reference evidence="3" key="2">
    <citation type="submission" date="2021-04" db="EMBL/GenBank/DDBJ databases">
        <authorList>
            <person name="Podell S."/>
        </authorList>
    </citation>
    <scope>NUCLEOTIDE SEQUENCE</scope>
    <source>
        <strain evidence="3">Hildebrandi</strain>
    </source>
</reference>
<proteinExistence type="predicted"/>
<evidence type="ECO:0000313" key="4">
    <source>
        <dbReference type="Proteomes" id="UP000693970"/>
    </source>
</evidence>
<comment type="caution">
    <text evidence="3">The sequence shown here is derived from an EMBL/GenBank/DDBJ whole genome shotgun (WGS) entry which is preliminary data.</text>
</comment>
<feature type="compositionally biased region" description="Basic and acidic residues" evidence="1">
    <location>
        <begin position="161"/>
        <end position="170"/>
    </location>
</feature>
<accession>A0A9K3PEB4</accession>
<evidence type="ECO:0000256" key="2">
    <source>
        <dbReference type="SAM" id="SignalP"/>
    </source>
</evidence>
<dbReference type="AlphaFoldDB" id="A0A9K3PEB4"/>
<evidence type="ECO:0000256" key="1">
    <source>
        <dbReference type="SAM" id="MobiDB-lite"/>
    </source>
</evidence>
<dbReference type="OrthoDB" id="49137at2759"/>
<evidence type="ECO:0000313" key="3">
    <source>
        <dbReference type="EMBL" id="KAG7342029.1"/>
    </source>
</evidence>
<reference evidence="3" key="1">
    <citation type="journal article" date="2021" name="Sci. Rep.">
        <title>Diploid genomic architecture of Nitzschia inconspicua, an elite biomass production diatom.</title>
        <authorList>
            <person name="Oliver A."/>
            <person name="Podell S."/>
            <person name="Pinowska A."/>
            <person name="Traller J.C."/>
            <person name="Smith S.R."/>
            <person name="McClure R."/>
            <person name="Beliaev A."/>
            <person name="Bohutskyi P."/>
            <person name="Hill E.A."/>
            <person name="Rabines A."/>
            <person name="Zheng H."/>
            <person name="Allen L.Z."/>
            <person name="Kuo A."/>
            <person name="Grigoriev I.V."/>
            <person name="Allen A.E."/>
            <person name="Hazlebeck D."/>
            <person name="Allen E.E."/>
        </authorList>
    </citation>
    <scope>NUCLEOTIDE SEQUENCE</scope>
    <source>
        <strain evidence="3">Hildebrandi</strain>
    </source>
</reference>
<organism evidence="3 4">
    <name type="scientific">Nitzschia inconspicua</name>
    <dbReference type="NCBI Taxonomy" id="303405"/>
    <lineage>
        <taxon>Eukaryota</taxon>
        <taxon>Sar</taxon>
        <taxon>Stramenopiles</taxon>
        <taxon>Ochrophyta</taxon>
        <taxon>Bacillariophyta</taxon>
        <taxon>Bacillariophyceae</taxon>
        <taxon>Bacillariophycidae</taxon>
        <taxon>Bacillariales</taxon>
        <taxon>Bacillariaceae</taxon>
        <taxon>Nitzschia</taxon>
    </lineage>
</organism>
<keyword evidence="4" id="KW-1185">Reference proteome</keyword>
<name>A0A9K3PEB4_9STRA</name>
<feature type="signal peptide" evidence="2">
    <location>
        <begin position="1"/>
        <end position="20"/>
    </location>
</feature>
<dbReference type="EMBL" id="JAGRRH010000025">
    <property type="protein sequence ID" value="KAG7342029.1"/>
    <property type="molecule type" value="Genomic_DNA"/>
</dbReference>
<feature type="chain" id="PRO_5039888053" evidence="2">
    <location>
        <begin position="21"/>
        <end position="180"/>
    </location>
</feature>
<feature type="compositionally biased region" description="Polar residues" evidence="1">
    <location>
        <begin position="171"/>
        <end position="180"/>
    </location>
</feature>
<protein>
    <submittedName>
        <fullName evidence="3">Uncharacterized protein</fullName>
    </submittedName>
</protein>